<feature type="region of interest" description="Disordered" evidence="1">
    <location>
        <begin position="1"/>
        <end position="180"/>
    </location>
</feature>
<accession>A0A6A6NX84</accession>
<keyword evidence="3" id="KW-1185">Reference proteome</keyword>
<evidence type="ECO:0000256" key="1">
    <source>
        <dbReference type="SAM" id="MobiDB-lite"/>
    </source>
</evidence>
<feature type="compositionally biased region" description="Polar residues" evidence="1">
    <location>
        <begin position="19"/>
        <end position="28"/>
    </location>
</feature>
<dbReference type="AlphaFoldDB" id="A0A6A6NX84"/>
<proteinExistence type="predicted"/>
<reference evidence="2" key="1">
    <citation type="journal article" date="2020" name="Stud. Mycol.">
        <title>101 Dothideomycetes genomes: a test case for predicting lifestyles and emergence of pathogens.</title>
        <authorList>
            <person name="Haridas S."/>
            <person name="Albert R."/>
            <person name="Binder M."/>
            <person name="Bloem J."/>
            <person name="Labutti K."/>
            <person name="Salamov A."/>
            <person name="Andreopoulos B."/>
            <person name="Baker S."/>
            <person name="Barry K."/>
            <person name="Bills G."/>
            <person name="Bluhm B."/>
            <person name="Cannon C."/>
            <person name="Castanera R."/>
            <person name="Culley D."/>
            <person name="Daum C."/>
            <person name="Ezra D."/>
            <person name="Gonzalez J."/>
            <person name="Henrissat B."/>
            <person name="Kuo A."/>
            <person name="Liang C."/>
            <person name="Lipzen A."/>
            <person name="Lutzoni F."/>
            <person name="Magnuson J."/>
            <person name="Mondo S."/>
            <person name="Nolan M."/>
            <person name="Ohm R."/>
            <person name="Pangilinan J."/>
            <person name="Park H.-J."/>
            <person name="Ramirez L."/>
            <person name="Alfaro M."/>
            <person name="Sun H."/>
            <person name="Tritt A."/>
            <person name="Yoshinaga Y."/>
            <person name="Zwiers L.-H."/>
            <person name="Turgeon B."/>
            <person name="Goodwin S."/>
            <person name="Spatafora J."/>
            <person name="Crous P."/>
            <person name="Grigoriev I."/>
        </authorList>
    </citation>
    <scope>NUCLEOTIDE SEQUENCE</scope>
    <source>
        <strain evidence="2">ATCC 16933</strain>
    </source>
</reference>
<organism evidence="2 3">
    <name type="scientific">Lineolata rhizophorae</name>
    <dbReference type="NCBI Taxonomy" id="578093"/>
    <lineage>
        <taxon>Eukaryota</taxon>
        <taxon>Fungi</taxon>
        <taxon>Dikarya</taxon>
        <taxon>Ascomycota</taxon>
        <taxon>Pezizomycotina</taxon>
        <taxon>Dothideomycetes</taxon>
        <taxon>Dothideomycetes incertae sedis</taxon>
        <taxon>Lineolatales</taxon>
        <taxon>Lineolataceae</taxon>
        <taxon>Lineolata</taxon>
    </lineage>
</organism>
<sequence length="180" mass="19551">MAGRVSPTASGSWYLPHRGQSQAQPTLRQEQRTFRAQLGPSAESASGSRLEGPFNPHVPFLPEMREVERSGPAQGPVEGMLRQQGQQMQGRSQGHDQEHEQQQQQQPRRQRAPSGAPDRQDLVELLRGRPDSGDVAGTTGLGPSAGTRGEGADEEGGGLGEKESKRRKRRLTKTRAGDEA</sequence>
<evidence type="ECO:0000313" key="2">
    <source>
        <dbReference type="EMBL" id="KAF2456178.1"/>
    </source>
</evidence>
<feature type="compositionally biased region" description="Low complexity" evidence="1">
    <location>
        <begin position="102"/>
        <end position="116"/>
    </location>
</feature>
<name>A0A6A6NX84_9PEZI</name>
<dbReference type="EMBL" id="MU001684">
    <property type="protein sequence ID" value="KAF2456178.1"/>
    <property type="molecule type" value="Genomic_DNA"/>
</dbReference>
<protein>
    <submittedName>
        <fullName evidence="2">Uncharacterized protein</fullName>
    </submittedName>
</protein>
<evidence type="ECO:0000313" key="3">
    <source>
        <dbReference type="Proteomes" id="UP000799766"/>
    </source>
</evidence>
<gene>
    <name evidence="2" type="ORF">BDY21DRAFT_348143</name>
</gene>
<feature type="compositionally biased region" description="Low complexity" evidence="1">
    <location>
        <begin position="79"/>
        <end position="92"/>
    </location>
</feature>
<feature type="compositionally biased region" description="Basic and acidic residues" evidence="1">
    <location>
        <begin position="118"/>
        <end position="132"/>
    </location>
</feature>
<dbReference type="Proteomes" id="UP000799766">
    <property type="component" value="Unassembled WGS sequence"/>
</dbReference>